<evidence type="ECO:0000256" key="11">
    <source>
        <dbReference type="ARBA" id="ARBA00023136"/>
    </source>
</evidence>
<dbReference type="InterPro" id="IPR032071">
    <property type="entry name" value="DUF4806"/>
</dbReference>
<evidence type="ECO:0000256" key="4">
    <source>
        <dbReference type="ARBA" id="ARBA00008233"/>
    </source>
</evidence>
<proteinExistence type="inferred from homology"/>
<dbReference type="GO" id="GO:0008289">
    <property type="term" value="F:lipid binding"/>
    <property type="evidence" value="ECO:0007669"/>
    <property type="project" value="UniProtKB-KW"/>
</dbReference>
<dbReference type="PANTHER" id="PTHR21771">
    <property type="entry name" value="MITOCHONDRIA-EATING PROTEIN-RELATED"/>
    <property type="match status" value="1"/>
</dbReference>
<evidence type="ECO:0000256" key="12">
    <source>
        <dbReference type="ARBA" id="ARBA00032687"/>
    </source>
</evidence>
<evidence type="ECO:0000256" key="10">
    <source>
        <dbReference type="ARBA" id="ARBA00023128"/>
    </source>
</evidence>
<evidence type="ECO:0000256" key="7">
    <source>
        <dbReference type="ARBA" id="ARBA00022787"/>
    </source>
</evidence>
<evidence type="ECO:0000313" key="15">
    <source>
        <dbReference type="EMBL" id="KAK4876186.1"/>
    </source>
</evidence>
<dbReference type="GO" id="GO:0005759">
    <property type="term" value="C:mitochondrial matrix"/>
    <property type="evidence" value="ECO:0007669"/>
    <property type="project" value="UniProtKB-SubCell"/>
</dbReference>
<dbReference type="InterPro" id="IPR031981">
    <property type="entry name" value="MIEAP_C"/>
</dbReference>
<feature type="domain" description="Mitochondria-eating protein C-terminal" evidence="13">
    <location>
        <begin position="556"/>
        <end position="748"/>
    </location>
</feature>
<evidence type="ECO:0000259" key="14">
    <source>
        <dbReference type="Pfam" id="PF16064"/>
    </source>
</evidence>
<evidence type="ECO:0000256" key="9">
    <source>
        <dbReference type="ARBA" id="ARBA00023121"/>
    </source>
</evidence>
<sequence length="751" mass="84851">MSKCDNDASAKIRERIQRVYSSEEEGDEDLSILLNKPPALKKNLPKKNQSCGPLETIDVSTHNDVVNTQPWMTNRMFQSQTPSNSHITEHIDDELQMRQRNNSSAIALDACSKAYFRQIIRKQNVMQATLMQLLQDVAELKTNSYTKTATDATESSVFLRFDLPLKDDESLQQFEIFLQDSGNFKETVNEMVKIGGNNPYDLTKRILSKLISNEVAAEYSWIGLKKKKIFSKLLLSQILMRNAMRECGERIRRERTAPLSPRLALRRVLVLSEGRQFREAASVLSKLGPTALFTVANELPLDLLVEGLPHSAQLLETLFSRLVASNQRPSINAEPVIWQLVRLLASHEDQGLKTKVRKLAEVLVEFQPNVRTLLVSKKKAFEQAVQGLGCHGLTPDATGLTHLHAALKSEIVNHIEAYKTALHKIDDLGLVSNDAKKPVDASHHRLLSLHFEDVQQRLIDNTTLLTVLDKPALKQLKILIDTLIVRVQSDKEALFCISQLRRLHPIDEDKSVATLLMTFTRGCVALLELMQVSESPCHSDGYHSESEQETDKSSKDAIGRYAALYYQSRPRALEALDSLPELQHATQLKAKILFSVVVLAFRICKNLREAKLRETMRSLHVDVKTSAAHSFRTDLMRCLASTADTFPLGEAEHQVLALLCDTLKEYHCLETCTSLQRYVSNVTRVCWYLVNQDPPYELDTDFQTPVRLQAERHIRHHSSDRSSDIVRSYLWPGLLTRSSSAHKAVVVTNGT</sequence>
<comment type="similarity">
    <text evidence="4">Belongs to the MIEAP family.</text>
</comment>
<dbReference type="Pfam" id="PF16064">
    <property type="entry name" value="DUF4806"/>
    <property type="match status" value="1"/>
</dbReference>
<dbReference type="Proteomes" id="UP001353858">
    <property type="component" value="Unassembled WGS sequence"/>
</dbReference>
<evidence type="ECO:0000256" key="2">
    <source>
        <dbReference type="ARBA" id="ARBA00004305"/>
    </source>
</evidence>
<dbReference type="GO" id="GO:0005741">
    <property type="term" value="C:mitochondrial outer membrane"/>
    <property type="evidence" value="ECO:0007669"/>
    <property type="project" value="UniProtKB-SubCell"/>
</dbReference>
<keyword evidence="8" id="KW-0175">Coiled coil</keyword>
<evidence type="ECO:0000256" key="1">
    <source>
        <dbReference type="ARBA" id="ARBA00004294"/>
    </source>
</evidence>
<keyword evidence="7" id="KW-1000">Mitochondrion outer membrane</keyword>
<evidence type="ECO:0000256" key="5">
    <source>
        <dbReference type="ARBA" id="ARBA00019863"/>
    </source>
</evidence>
<feature type="domain" description="DUF4806" evidence="14">
    <location>
        <begin position="161"/>
        <end position="232"/>
    </location>
</feature>
<reference evidence="16" key="1">
    <citation type="submission" date="2023-01" db="EMBL/GenBank/DDBJ databases">
        <title>Key to firefly adult light organ development and bioluminescence: homeobox transcription factors regulate luciferase expression and transportation to peroxisome.</title>
        <authorList>
            <person name="Fu X."/>
        </authorList>
    </citation>
    <scope>NUCLEOTIDE SEQUENCE [LARGE SCALE GENOMIC DNA]</scope>
</reference>
<evidence type="ECO:0000256" key="8">
    <source>
        <dbReference type="ARBA" id="ARBA00023054"/>
    </source>
</evidence>
<keyword evidence="9" id="KW-0446">Lipid-binding</keyword>
<dbReference type="Pfam" id="PF16026">
    <property type="entry name" value="MIEAP"/>
    <property type="match status" value="1"/>
</dbReference>
<evidence type="ECO:0000256" key="3">
    <source>
        <dbReference type="ARBA" id="ARBA00004496"/>
    </source>
</evidence>
<comment type="caution">
    <text evidence="15">The sequence shown here is derived from an EMBL/GenBank/DDBJ whole genome shotgun (WGS) entry which is preliminary data.</text>
</comment>
<evidence type="ECO:0000256" key="6">
    <source>
        <dbReference type="ARBA" id="ARBA00022490"/>
    </source>
</evidence>
<keyword evidence="6" id="KW-0963">Cytoplasm</keyword>
<evidence type="ECO:0000259" key="13">
    <source>
        <dbReference type="Pfam" id="PF16026"/>
    </source>
</evidence>
<evidence type="ECO:0000313" key="16">
    <source>
        <dbReference type="Proteomes" id="UP001353858"/>
    </source>
</evidence>
<dbReference type="AlphaFoldDB" id="A0AAN7P7M8"/>
<gene>
    <name evidence="15" type="ORF">RN001_012608</name>
</gene>
<dbReference type="GO" id="GO:0035694">
    <property type="term" value="P:mitochondrial protein catabolic process"/>
    <property type="evidence" value="ECO:0007669"/>
    <property type="project" value="InterPro"/>
</dbReference>
<organism evidence="15 16">
    <name type="scientific">Aquatica leii</name>
    <dbReference type="NCBI Taxonomy" id="1421715"/>
    <lineage>
        <taxon>Eukaryota</taxon>
        <taxon>Metazoa</taxon>
        <taxon>Ecdysozoa</taxon>
        <taxon>Arthropoda</taxon>
        <taxon>Hexapoda</taxon>
        <taxon>Insecta</taxon>
        <taxon>Pterygota</taxon>
        <taxon>Neoptera</taxon>
        <taxon>Endopterygota</taxon>
        <taxon>Coleoptera</taxon>
        <taxon>Polyphaga</taxon>
        <taxon>Elateriformia</taxon>
        <taxon>Elateroidea</taxon>
        <taxon>Lampyridae</taxon>
        <taxon>Luciolinae</taxon>
        <taxon>Aquatica</taxon>
    </lineage>
</organism>
<accession>A0AAN7P7M8</accession>
<keyword evidence="11" id="KW-0472">Membrane</keyword>
<dbReference type="EMBL" id="JARPUR010000005">
    <property type="protein sequence ID" value="KAK4876186.1"/>
    <property type="molecule type" value="Genomic_DNA"/>
</dbReference>
<comment type="subcellular location">
    <subcellularLocation>
        <location evidence="3">Cytoplasm</location>
    </subcellularLocation>
    <subcellularLocation>
        <location evidence="2">Mitochondrion matrix</location>
    </subcellularLocation>
    <subcellularLocation>
        <location evidence="1">Mitochondrion outer membrane</location>
    </subcellularLocation>
</comment>
<keyword evidence="16" id="KW-1185">Reference proteome</keyword>
<name>A0AAN7P7M8_9COLE</name>
<keyword evidence="10" id="KW-0496">Mitochondrion</keyword>
<protein>
    <recommendedName>
        <fullName evidence="5">Mitochondria-eating protein</fullName>
    </recommendedName>
    <alternativeName>
        <fullName evidence="12">Spermatogenesis-associated protein 18</fullName>
    </alternativeName>
</protein>
<dbReference type="GO" id="GO:0035695">
    <property type="term" value="P:mitophagy by internal vacuole formation"/>
    <property type="evidence" value="ECO:0007669"/>
    <property type="project" value="TreeGrafter"/>
</dbReference>
<dbReference type="PANTHER" id="PTHR21771:SF1">
    <property type="entry name" value="MITOCHONDRIA-EATING PROTEIN"/>
    <property type="match status" value="1"/>
</dbReference>
<dbReference type="InterPro" id="IPR026169">
    <property type="entry name" value="MIEAP"/>
</dbReference>